<feature type="non-terminal residue" evidence="1">
    <location>
        <position position="224"/>
    </location>
</feature>
<dbReference type="AlphaFoldDB" id="A0AA36I674"/>
<gene>
    <name evidence="1" type="ORF">EVOR1521_LOCUS8689</name>
</gene>
<reference evidence="1" key="1">
    <citation type="submission" date="2023-08" db="EMBL/GenBank/DDBJ databases">
        <authorList>
            <person name="Chen Y."/>
            <person name="Shah S."/>
            <person name="Dougan E. K."/>
            <person name="Thang M."/>
            <person name="Chan C."/>
        </authorList>
    </citation>
    <scope>NUCLEOTIDE SEQUENCE</scope>
</reference>
<name>A0AA36I674_9DINO</name>
<evidence type="ECO:0000313" key="1">
    <source>
        <dbReference type="EMBL" id="CAJ1380845.1"/>
    </source>
</evidence>
<dbReference type="EMBL" id="CAUJNA010000752">
    <property type="protein sequence ID" value="CAJ1380845.1"/>
    <property type="molecule type" value="Genomic_DNA"/>
</dbReference>
<dbReference type="Proteomes" id="UP001178507">
    <property type="component" value="Unassembled WGS sequence"/>
</dbReference>
<sequence>NLDVAQAVAFSAKGSDLLQAMQAMTRKAPGPDDWRAKDLLGLAATCFDIGIVARWLASAFADPEAVVEQLGGMPSFAYDRGSGDVAVDLRSNPMVTQPVSAHVASTRLLGPTWCGHVRRLLQQEKEFLSPVTEQRLKLASSPFRLLLTLLDYVQVSGEWAPHPVASEAMLRGLNEDADEAARWKARLLLRGSARQEWARAKLAATQWEVKAVNAVAGAASIARG</sequence>
<evidence type="ECO:0000313" key="2">
    <source>
        <dbReference type="Proteomes" id="UP001178507"/>
    </source>
</evidence>
<accession>A0AA36I674</accession>
<comment type="caution">
    <text evidence="1">The sequence shown here is derived from an EMBL/GenBank/DDBJ whole genome shotgun (WGS) entry which is preliminary data.</text>
</comment>
<organism evidence="1 2">
    <name type="scientific">Effrenium voratum</name>
    <dbReference type="NCBI Taxonomy" id="2562239"/>
    <lineage>
        <taxon>Eukaryota</taxon>
        <taxon>Sar</taxon>
        <taxon>Alveolata</taxon>
        <taxon>Dinophyceae</taxon>
        <taxon>Suessiales</taxon>
        <taxon>Symbiodiniaceae</taxon>
        <taxon>Effrenium</taxon>
    </lineage>
</organism>
<keyword evidence="2" id="KW-1185">Reference proteome</keyword>
<protein>
    <submittedName>
        <fullName evidence="1">Uncharacterized protein</fullName>
    </submittedName>
</protein>
<feature type="non-terminal residue" evidence="1">
    <location>
        <position position="1"/>
    </location>
</feature>
<proteinExistence type="predicted"/>